<name>A0A3B0XKU6_9ZZZZ</name>
<dbReference type="EMBL" id="UOFF01000275">
    <property type="protein sequence ID" value="VAW56744.1"/>
    <property type="molecule type" value="Genomic_DNA"/>
</dbReference>
<evidence type="ECO:0000313" key="7">
    <source>
        <dbReference type="EMBL" id="VAW56744.1"/>
    </source>
</evidence>
<comment type="subcellular location">
    <subcellularLocation>
        <location evidence="1">Cell membrane</location>
        <topology evidence="1">Multi-pass membrane protein</topology>
    </subcellularLocation>
</comment>
<evidence type="ECO:0000256" key="5">
    <source>
        <dbReference type="ARBA" id="ARBA00023136"/>
    </source>
</evidence>
<feature type="transmembrane region" description="Helical" evidence="6">
    <location>
        <begin position="21"/>
        <end position="38"/>
    </location>
</feature>
<dbReference type="Pfam" id="PF07681">
    <property type="entry name" value="DoxX"/>
    <property type="match status" value="1"/>
</dbReference>
<dbReference type="PANTHER" id="PTHR33452">
    <property type="entry name" value="OXIDOREDUCTASE CATD-RELATED"/>
    <property type="match status" value="1"/>
</dbReference>
<dbReference type="InterPro" id="IPR032808">
    <property type="entry name" value="DoxX"/>
</dbReference>
<sequence>MINLMANTHALFLKIIKLFDFTAPLLLRLYLVPIFWMAGTKKTDDMDSIISWFGNPDWGLGLPFPTVLAYLATYTEVIGAIFLLVGFGVRWISIPLMFTMIVAAVTVHLQNGWLAIAEGTGIFSTDRTVGAIEKLDKAKEILKENANYDWLTENGSLVILNNGVEFATTYFIMLLALLYLGSGKLSIDHLLYKKFMNNQ</sequence>
<gene>
    <name evidence="7" type="ORF">MNBD_GAMMA07-2693</name>
</gene>
<feature type="transmembrane region" description="Helical" evidence="6">
    <location>
        <begin position="67"/>
        <end position="89"/>
    </location>
</feature>
<dbReference type="GO" id="GO:0005886">
    <property type="term" value="C:plasma membrane"/>
    <property type="evidence" value="ECO:0007669"/>
    <property type="project" value="UniProtKB-SubCell"/>
</dbReference>
<keyword evidence="5 6" id="KW-0472">Membrane</keyword>
<dbReference type="AlphaFoldDB" id="A0A3B0XKU6"/>
<evidence type="ECO:0000256" key="6">
    <source>
        <dbReference type="SAM" id="Phobius"/>
    </source>
</evidence>
<evidence type="ECO:0000256" key="1">
    <source>
        <dbReference type="ARBA" id="ARBA00004651"/>
    </source>
</evidence>
<keyword evidence="3 6" id="KW-0812">Transmembrane</keyword>
<organism evidence="7">
    <name type="scientific">hydrothermal vent metagenome</name>
    <dbReference type="NCBI Taxonomy" id="652676"/>
    <lineage>
        <taxon>unclassified sequences</taxon>
        <taxon>metagenomes</taxon>
        <taxon>ecological metagenomes</taxon>
    </lineage>
</organism>
<accession>A0A3B0XKU6</accession>
<evidence type="ECO:0000256" key="2">
    <source>
        <dbReference type="ARBA" id="ARBA00022475"/>
    </source>
</evidence>
<keyword evidence="2" id="KW-1003">Cell membrane</keyword>
<feature type="transmembrane region" description="Helical" evidence="6">
    <location>
        <begin position="167"/>
        <end position="187"/>
    </location>
</feature>
<reference evidence="7" key="1">
    <citation type="submission" date="2018-06" db="EMBL/GenBank/DDBJ databases">
        <authorList>
            <person name="Zhirakovskaya E."/>
        </authorList>
    </citation>
    <scope>NUCLEOTIDE SEQUENCE</scope>
</reference>
<proteinExistence type="predicted"/>
<dbReference type="PANTHER" id="PTHR33452:SF19">
    <property type="entry name" value="DOXX FAMILY PROTEIN"/>
    <property type="match status" value="1"/>
</dbReference>
<dbReference type="InterPro" id="IPR051907">
    <property type="entry name" value="DoxX-like_oxidoreductase"/>
</dbReference>
<keyword evidence="4 6" id="KW-1133">Transmembrane helix</keyword>
<feature type="transmembrane region" description="Helical" evidence="6">
    <location>
        <begin position="96"/>
        <end position="116"/>
    </location>
</feature>
<evidence type="ECO:0008006" key="8">
    <source>
        <dbReference type="Google" id="ProtNLM"/>
    </source>
</evidence>
<protein>
    <recommendedName>
        <fullName evidence="8">DoxX family protein</fullName>
    </recommendedName>
</protein>
<evidence type="ECO:0000256" key="3">
    <source>
        <dbReference type="ARBA" id="ARBA00022692"/>
    </source>
</evidence>
<evidence type="ECO:0000256" key="4">
    <source>
        <dbReference type="ARBA" id="ARBA00022989"/>
    </source>
</evidence>